<feature type="transmembrane region" description="Helical" evidence="2">
    <location>
        <begin position="12"/>
        <end position="32"/>
    </location>
</feature>
<evidence type="ECO:0000256" key="2">
    <source>
        <dbReference type="SAM" id="Phobius"/>
    </source>
</evidence>
<dbReference type="Proteomes" id="UP001175226">
    <property type="component" value="Unassembled WGS sequence"/>
</dbReference>
<gene>
    <name evidence="3" type="ORF">EV421DRAFT_1911962</name>
</gene>
<reference evidence="3" key="1">
    <citation type="submission" date="2023-06" db="EMBL/GenBank/DDBJ databases">
        <authorList>
            <consortium name="Lawrence Berkeley National Laboratory"/>
            <person name="Ahrendt S."/>
            <person name="Sahu N."/>
            <person name="Indic B."/>
            <person name="Wong-Bajracharya J."/>
            <person name="Merenyi Z."/>
            <person name="Ke H.-M."/>
            <person name="Monk M."/>
            <person name="Kocsube S."/>
            <person name="Drula E."/>
            <person name="Lipzen A."/>
            <person name="Balint B."/>
            <person name="Henrissat B."/>
            <person name="Andreopoulos B."/>
            <person name="Martin F.M."/>
            <person name="Harder C.B."/>
            <person name="Rigling D."/>
            <person name="Ford K.L."/>
            <person name="Foster G.D."/>
            <person name="Pangilinan J."/>
            <person name="Papanicolaou A."/>
            <person name="Barry K."/>
            <person name="LaButti K."/>
            <person name="Viragh M."/>
            <person name="Koriabine M."/>
            <person name="Yan M."/>
            <person name="Riley R."/>
            <person name="Champramary S."/>
            <person name="Plett K.L."/>
            <person name="Tsai I.J."/>
            <person name="Slot J."/>
            <person name="Sipos G."/>
            <person name="Plett J."/>
            <person name="Nagy L.G."/>
            <person name="Grigoriev I.V."/>
        </authorList>
    </citation>
    <scope>NUCLEOTIDE SEQUENCE</scope>
    <source>
        <strain evidence="3">FPL87.14</strain>
    </source>
</reference>
<feature type="compositionally biased region" description="Polar residues" evidence="1">
    <location>
        <begin position="203"/>
        <end position="215"/>
    </location>
</feature>
<evidence type="ECO:0000313" key="4">
    <source>
        <dbReference type="Proteomes" id="UP001175226"/>
    </source>
</evidence>
<keyword evidence="2" id="KW-1133">Transmembrane helix</keyword>
<accession>A0AA39IWU4</accession>
<keyword evidence="4" id="KW-1185">Reference proteome</keyword>
<dbReference type="EMBL" id="JAUEPT010000117">
    <property type="protein sequence ID" value="KAK0431310.1"/>
    <property type="molecule type" value="Genomic_DNA"/>
</dbReference>
<name>A0AA39IWU4_9AGAR</name>
<evidence type="ECO:0000313" key="3">
    <source>
        <dbReference type="EMBL" id="KAK0431310.1"/>
    </source>
</evidence>
<protein>
    <submittedName>
        <fullName evidence="3">Uncharacterized protein</fullName>
    </submittedName>
</protein>
<keyword evidence="2" id="KW-0812">Transmembrane</keyword>
<proteinExistence type="predicted"/>
<feature type="region of interest" description="Disordered" evidence="1">
    <location>
        <begin position="203"/>
        <end position="235"/>
    </location>
</feature>
<sequence length="235" mass="26635">MQISTDFSTSTLVAIATTTLSLTCALTTFVLYQTYHNEIEQLVHQLHEYVHHLLIPTYIECPGGVFVPNSRLYPVPERTPTSFHYVADPFREWEGPLTFPPLFESQSSRLSSPTNEQDVGQEGGHILNEEYETIPLIPDSILPEEGIYDITPRRVSLSFPSSPEFPLREPGIPIVIHTDSEEDYQRHSPTNSKYATWRIQHANTPYPTNRSSTPVPNIRRIAAASREPAAREEYA</sequence>
<dbReference type="AlphaFoldDB" id="A0AA39IWU4"/>
<organism evidence="3 4">
    <name type="scientific">Armillaria borealis</name>
    <dbReference type="NCBI Taxonomy" id="47425"/>
    <lineage>
        <taxon>Eukaryota</taxon>
        <taxon>Fungi</taxon>
        <taxon>Dikarya</taxon>
        <taxon>Basidiomycota</taxon>
        <taxon>Agaricomycotina</taxon>
        <taxon>Agaricomycetes</taxon>
        <taxon>Agaricomycetidae</taxon>
        <taxon>Agaricales</taxon>
        <taxon>Marasmiineae</taxon>
        <taxon>Physalacriaceae</taxon>
        <taxon>Armillaria</taxon>
    </lineage>
</organism>
<evidence type="ECO:0000256" key="1">
    <source>
        <dbReference type="SAM" id="MobiDB-lite"/>
    </source>
</evidence>
<keyword evidence="2" id="KW-0472">Membrane</keyword>
<comment type="caution">
    <text evidence="3">The sequence shown here is derived from an EMBL/GenBank/DDBJ whole genome shotgun (WGS) entry which is preliminary data.</text>
</comment>